<accession>A0A8H6ITU6</accession>
<name>A0A8H6ITU6_9PEZI</name>
<protein>
    <submittedName>
        <fullName evidence="1">Uncharacterized protein</fullName>
    </submittedName>
</protein>
<dbReference type="EMBL" id="WIGN01000343">
    <property type="protein sequence ID" value="KAF6798125.1"/>
    <property type="molecule type" value="Genomic_DNA"/>
</dbReference>
<proteinExistence type="predicted"/>
<keyword evidence="2" id="KW-1185">Reference proteome</keyword>
<organism evidence="1 2">
    <name type="scientific">Colletotrichum sojae</name>
    <dbReference type="NCBI Taxonomy" id="2175907"/>
    <lineage>
        <taxon>Eukaryota</taxon>
        <taxon>Fungi</taxon>
        <taxon>Dikarya</taxon>
        <taxon>Ascomycota</taxon>
        <taxon>Pezizomycotina</taxon>
        <taxon>Sordariomycetes</taxon>
        <taxon>Hypocreomycetidae</taxon>
        <taxon>Glomerellales</taxon>
        <taxon>Glomerellaceae</taxon>
        <taxon>Colletotrichum</taxon>
        <taxon>Colletotrichum orchidearum species complex</taxon>
    </lineage>
</organism>
<dbReference type="AlphaFoldDB" id="A0A8H6ITU6"/>
<sequence>MAESEPHEPTYSRDEFVSELTSYYEFLTHLYLPPEMVSYPPPSGWEHITPDFVESFFLGKNDTVADLMRHIPYVRRDKEDYSDAFEIYEKSSQVDFVGEVVQALPNKYADEELFEIPDYIYPHQLPPHVFVFAVVPGGRDGHFILVDTERGTIVLMDLQVGYKPSRLSDRSAPDEEEWRRYAAYTFPEFFAMAKEKFRSFRFTAVSRKHVHKTSPDNDLVQIYREEGVFTERYNRERCMSRVEAYFES</sequence>
<gene>
    <name evidence="1" type="ORF">CSOJ01_12810</name>
</gene>
<evidence type="ECO:0000313" key="2">
    <source>
        <dbReference type="Proteomes" id="UP000652219"/>
    </source>
</evidence>
<comment type="caution">
    <text evidence="1">The sequence shown here is derived from an EMBL/GenBank/DDBJ whole genome shotgun (WGS) entry which is preliminary data.</text>
</comment>
<reference evidence="1 2" key="1">
    <citation type="journal article" date="2020" name="Phytopathology">
        <title>Genome Sequence Resources of Colletotrichum truncatum, C. plurivorum, C. musicola, and C. sojae: Four Species Pathogenic to Soybean (Glycine max).</title>
        <authorList>
            <person name="Rogerio F."/>
            <person name="Boufleur T.R."/>
            <person name="Ciampi-Guillardi M."/>
            <person name="Sukno S.A."/>
            <person name="Thon M.R."/>
            <person name="Massola Junior N.S."/>
            <person name="Baroncelli R."/>
        </authorList>
    </citation>
    <scope>NUCLEOTIDE SEQUENCE [LARGE SCALE GENOMIC DNA]</scope>
    <source>
        <strain evidence="1 2">LFN0009</strain>
    </source>
</reference>
<evidence type="ECO:0000313" key="1">
    <source>
        <dbReference type="EMBL" id="KAF6798125.1"/>
    </source>
</evidence>
<dbReference type="Proteomes" id="UP000652219">
    <property type="component" value="Unassembled WGS sequence"/>
</dbReference>